<dbReference type="PANTHER" id="PTHR18964">
    <property type="entry name" value="ROK (REPRESSOR, ORF, KINASE) FAMILY"/>
    <property type="match status" value="1"/>
</dbReference>
<dbReference type="InterPro" id="IPR043129">
    <property type="entry name" value="ATPase_NBD"/>
</dbReference>
<dbReference type="InterPro" id="IPR000600">
    <property type="entry name" value="ROK"/>
</dbReference>
<dbReference type="InterPro" id="IPR036388">
    <property type="entry name" value="WH-like_DNA-bd_sf"/>
</dbReference>
<dbReference type="RefSeq" id="WP_212008022.1">
    <property type="nucleotide sequence ID" value="NZ_JAAFYZ010000012.1"/>
</dbReference>
<organism evidence="2 3">
    <name type="scientific">Catenulispora pinistramenti</name>
    <dbReference type="NCBI Taxonomy" id="2705254"/>
    <lineage>
        <taxon>Bacteria</taxon>
        <taxon>Bacillati</taxon>
        <taxon>Actinomycetota</taxon>
        <taxon>Actinomycetes</taxon>
        <taxon>Catenulisporales</taxon>
        <taxon>Catenulisporaceae</taxon>
        <taxon>Catenulispora</taxon>
    </lineage>
</organism>
<comment type="similarity">
    <text evidence="1">Belongs to the ROK (NagC/XylR) family.</text>
</comment>
<accession>A0ABS5KJN0</accession>
<protein>
    <submittedName>
        <fullName evidence="2">ROK family protein</fullName>
    </submittedName>
</protein>
<dbReference type="PANTHER" id="PTHR18964:SF149">
    <property type="entry name" value="BIFUNCTIONAL UDP-N-ACETYLGLUCOSAMINE 2-EPIMERASE_N-ACETYLMANNOSAMINE KINASE"/>
    <property type="match status" value="1"/>
</dbReference>
<dbReference type="Gene3D" id="3.30.420.40">
    <property type="match status" value="4"/>
</dbReference>
<proteinExistence type="inferred from homology"/>
<comment type="caution">
    <text evidence="2">The sequence shown here is derived from an EMBL/GenBank/DDBJ whole genome shotgun (WGS) entry which is preliminary data.</text>
</comment>
<name>A0ABS5KJN0_9ACTN</name>
<gene>
    <name evidence="2" type="ORF">KGQ19_05785</name>
</gene>
<evidence type="ECO:0000313" key="3">
    <source>
        <dbReference type="Proteomes" id="UP000730482"/>
    </source>
</evidence>
<dbReference type="Gene3D" id="1.10.10.10">
    <property type="entry name" value="Winged helix-like DNA-binding domain superfamily/Winged helix DNA-binding domain"/>
    <property type="match status" value="1"/>
</dbReference>
<evidence type="ECO:0000256" key="1">
    <source>
        <dbReference type="ARBA" id="ARBA00006479"/>
    </source>
</evidence>
<dbReference type="Proteomes" id="UP000730482">
    <property type="component" value="Unassembled WGS sequence"/>
</dbReference>
<evidence type="ECO:0000313" key="2">
    <source>
        <dbReference type="EMBL" id="MBS2546373.1"/>
    </source>
</evidence>
<reference evidence="2 3" key="1">
    <citation type="submission" date="2020-02" db="EMBL/GenBank/DDBJ databases">
        <title>Acidophilic actinobacteria isolated from forest soil.</title>
        <authorList>
            <person name="Golinska P."/>
        </authorList>
    </citation>
    <scope>NUCLEOTIDE SEQUENCE [LARGE SCALE GENOMIC DNA]</scope>
    <source>
        <strain evidence="2 3">NL8</strain>
    </source>
</reference>
<sequence>MATRGGDRSLLRRINLLATLRAARDAPRTIAAFAGLTGLSRTAAEAVVLDLVDLGWLIGDGQGGHPGAGRPARHYRLRAEAGTLLGVDVGPHNIVATVADLRGEPLGSAYRAVPSAATASAATDSASAVRSRDATILAAASQALEKAGRSLSDVWVTAVGVPGIVHRGRIEQVVQWEDGPEPDLAARLSTLLGCPVLLENDCNLAAVAEHWCGVAQDVDDMVFVHSGNRTSAGLLLGGRLYRGYAGGAGEIGALAKVGWADAPSRLEALRVEGRVGSREEVFALAGQGDEEAVAAVDAFSQGLAFGIAALALAVDPRMVVVGGGNIRAGETLLKPLRRYIDEFTYSRIPAVEVSSLGNQSVSLGAIRLALDAIDEFLEAAVSTAAGFPPPQAAAFSAIDARAEG</sequence>
<dbReference type="SUPFAM" id="SSF53067">
    <property type="entry name" value="Actin-like ATPase domain"/>
    <property type="match status" value="1"/>
</dbReference>
<keyword evidence="3" id="KW-1185">Reference proteome</keyword>
<dbReference type="EMBL" id="JAAFYZ010000012">
    <property type="protein sequence ID" value="MBS2546373.1"/>
    <property type="molecule type" value="Genomic_DNA"/>
</dbReference>
<dbReference type="Pfam" id="PF00480">
    <property type="entry name" value="ROK"/>
    <property type="match status" value="2"/>
</dbReference>